<proteinExistence type="predicted"/>
<feature type="region of interest" description="Disordered" evidence="1">
    <location>
        <begin position="171"/>
        <end position="191"/>
    </location>
</feature>
<dbReference type="AlphaFoldDB" id="A0AAE0N054"/>
<evidence type="ECO:0000313" key="3">
    <source>
        <dbReference type="Proteomes" id="UP001287356"/>
    </source>
</evidence>
<evidence type="ECO:0000313" key="2">
    <source>
        <dbReference type="EMBL" id="KAK3365293.1"/>
    </source>
</evidence>
<reference evidence="2" key="2">
    <citation type="submission" date="2023-06" db="EMBL/GenBank/DDBJ databases">
        <authorList>
            <consortium name="Lawrence Berkeley National Laboratory"/>
            <person name="Haridas S."/>
            <person name="Hensen N."/>
            <person name="Bonometti L."/>
            <person name="Westerberg I."/>
            <person name="Brannstrom I.O."/>
            <person name="Guillou S."/>
            <person name="Cros-Aarteil S."/>
            <person name="Calhoun S."/>
            <person name="Kuo A."/>
            <person name="Mondo S."/>
            <person name="Pangilinan J."/>
            <person name="Riley R."/>
            <person name="Labutti K."/>
            <person name="Andreopoulos B."/>
            <person name="Lipzen A."/>
            <person name="Chen C."/>
            <person name="Yanf M."/>
            <person name="Daum C."/>
            <person name="Ng V."/>
            <person name="Clum A."/>
            <person name="Steindorff A."/>
            <person name="Ohm R."/>
            <person name="Martin F."/>
            <person name="Silar P."/>
            <person name="Natvig D."/>
            <person name="Lalanne C."/>
            <person name="Gautier V."/>
            <person name="Ament-Velasquez S.L."/>
            <person name="Kruys A."/>
            <person name="Hutchinson M.I."/>
            <person name="Powell A.J."/>
            <person name="Barry K."/>
            <person name="Miller A.N."/>
            <person name="Grigoriev I.V."/>
            <person name="Debuchy R."/>
            <person name="Gladieux P."/>
            <person name="Thoren M.H."/>
            <person name="Johannesson H."/>
        </authorList>
    </citation>
    <scope>NUCLEOTIDE SEQUENCE</scope>
    <source>
        <strain evidence="2">CBS 958.72</strain>
    </source>
</reference>
<feature type="region of interest" description="Disordered" evidence="1">
    <location>
        <begin position="136"/>
        <end position="159"/>
    </location>
</feature>
<comment type="caution">
    <text evidence="2">The sequence shown here is derived from an EMBL/GenBank/DDBJ whole genome shotgun (WGS) entry which is preliminary data.</text>
</comment>
<feature type="compositionally biased region" description="Polar residues" evidence="1">
    <location>
        <begin position="143"/>
        <end position="154"/>
    </location>
</feature>
<keyword evidence="3" id="KW-1185">Reference proteome</keyword>
<dbReference type="EMBL" id="JAULSN010000009">
    <property type="protein sequence ID" value="KAK3365293.1"/>
    <property type="molecule type" value="Genomic_DNA"/>
</dbReference>
<organism evidence="2 3">
    <name type="scientific">Lasiosphaeria ovina</name>
    <dbReference type="NCBI Taxonomy" id="92902"/>
    <lineage>
        <taxon>Eukaryota</taxon>
        <taxon>Fungi</taxon>
        <taxon>Dikarya</taxon>
        <taxon>Ascomycota</taxon>
        <taxon>Pezizomycotina</taxon>
        <taxon>Sordariomycetes</taxon>
        <taxon>Sordariomycetidae</taxon>
        <taxon>Sordariales</taxon>
        <taxon>Lasiosphaeriaceae</taxon>
        <taxon>Lasiosphaeria</taxon>
    </lineage>
</organism>
<accession>A0AAE0N054</accession>
<dbReference type="Proteomes" id="UP001287356">
    <property type="component" value="Unassembled WGS sequence"/>
</dbReference>
<reference evidence="2" key="1">
    <citation type="journal article" date="2023" name="Mol. Phylogenet. Evol.">
        <title>Genome-scale phylogeny and comparative genomics of the fungal order Sordariales.</title>
        <authorList>
            <person name="Hensen N."/>
            <person name="Bonometti L."/>
            <person name="Westerberg I."/>
            <person name="Brannstrom I.O."/>
            <person name="Guillou S."/>
            <person name="Cros-Aarteil S."/>
            <person name="Calhoun S."/>
            <person name="Haridas S."/>
            <person name="Kuo A."/>
            <person name="Mondo S."/>
            <person name="Pangilinan J."/>
            <person name="Riley R."/>
            <person name="LaButti K."/>
            <person name="Andreopoulos B."/>
            <person name="Lipzen A."/>
            <person name="Chen C."/>
            <person name="Yan M."/>
            <person name="Daum C."/>
            <person name="Ng V."/>
            <person name="Clum A."/>
            <person name="Steindorff A."/>
            <person name="Ohm R.A."/>
            <person name="Martin F."/>
            <person name="Silar P."/>
            <person name="Natvig D.O."/>
            <person name="Lalanne C."/>
            <person name="Gautier V."/>
            <person name="Ament-Velasquez S.L."/>
            <person name="Kruys A."/>
            <person name="Hutchinson M.I."/>
            <person name="Powell A.J."/>
            <person name="Barry K."/>
            <person name="Miller A.N."/>
            <person name="Grigoriev I.V."/>
            <person name="Debuchy R."/>
            <person name="Gladieux P."/>
            <person name="Hiltunen Thoren M."/>
            <person name="Johannesson H."/>
        </authorList>
    </citation>
    <scope>NUCLEOTIDE SEQUENCE</scope>
    <source>
        <strain evidence="2">CBS 958.72</strain>
    </source>
</reference>
<protein>
    <submittedName>
        <fullName evidence="2">Uncharacterized protein</fullName>
    </submittedName>
</protein>
<feature type="compositionally biased region" description="Basic and acidic residues" evidence="1">
    <location>
        <begin position="181"/>
        <end position="191"/>
    </location>
</feature>
<name>A0AAE0N054_9PEZI</name>
<sequence>MAPARPYVPSPLGKYVYTASDLEEQAPRSATLLAQHHNLRRVLMRYRRRASIRTQLTLPSARARRNVSGYPAIDSTEISKQQRRVYASLWFFVVHNKAMKLLKTLTADPKAHLASIRASLAALKLARARAVEASGISSAGEAQKTTTIENTDNNGGDGIAQVTTDLATTSITTNTAMNNGDKGKGEAKEEKTVLPTAAAPMRPLPMRPLPLPEVPRWKLKVVIDKKVIQSKFESIRWDHL</sequence>
<evidence type="ECO:0000256" key="1">
    <source>
        <dbReference type="SAM" id="MobiDB-lite"/>
    </source>
</evidence>
<gene>
    <name evidence="2" type="ORF">B0T24DRAFT_683913</name>
</gene>